<accession>A0A1H9X9N9</accession>
<evidence type="ECO:0000313" key="1">
    <source>
        <dbReference type="EMBL" id="SES42842.1"/>
    </source>
</evidence>
<dbReference type="STRING" id="155974.SAMN04487818_113195"/>
<reference evidence="2" key="1">
    <citation type="submission" date="2016-10" db="EMBL/GenBank/DDBJ databases">
        <authorList>
            <person name="Varghese N."/>
            <person name="Submissions S."/>
        </authorList>
    </citation>
    <scope>NUCLEOTIDE SEQUENCE [LARGE SCALE GENOMIC DNA]</scope>
    <source>
        <strain evidence="2">DSM 44260</strain>
    </source>
</reference>
<sequence length="68" mass="7272">MWSVLTRPRTDGKRLPKVRDVVDPTLPGVHRAAFEAVRAVRAGDPLLAPRARADIAAAYRQAVAVGAA</sequence>
<protein>
    <submittedName>
        <fullName evidence="1">Uncharacterized protein</fullName>
    </submittedName>
</protein>
<name>A0A1H9X9N9_9PSEU</name>
<evidence type="ECO:0000313" key="2">
    <source>
        <dbReference type="Proteomes" id="UP000199051"/>
    </source>
</evidence>
<dbReference type="EMBL" id="FOGI01000013">
    <property type="protein sequence ID" value="SES42842.1"/>
    <property type="molecule type" value="Genomic_DNA"/>
</dbReference>
<organism evidence="1 2">
    <name type="scientific">Actinokineospora terrae</name>
    <dbReference type="NCBI Taxonomy" id="155974"/>
    <lineage>
        <taxon>Bacteria</taxon>
        <taxon>Bacillati</taxon>
        <taxon>Actinomycetota</taxon>
        <taxon>Actinomycetes</taxon>
        <taxon>Pseudonocardiales</taxon>
        <taxon>Pseudonocardiaceae</taxon>
        <taxon>Actinokineospora</taxon>
    </lineage>
</organism>
<dbReference type="Proteomes" id="UP000199051">
    <property type="component" value="Unassembled WGS sequence"/>
</dbReference>
<keyword evidence="2" id="KW-1185">Reference proteome</keyword>
<dbReference type="AlphaFoldDB" id="A0A1H9X9N9"/>
<gene>
    <name evidence="1" type="ORF">SAMN04487818_113195</name>
</gene>
<proteinExistence type="predicted"/>